<keyword evidence="5" id="KW-1185">Reference proteome</keyword>
<dbReference type="InterPro" id="IPR036873">
    <property type="entry name" value="Rhodanese-like_dom_sf"/>
</dbReference>
<dbReference type="GO" id="GO:0004792">
    <property type="term" value="F:thiosulfate-cyanide sulfurtransferase activity"/>
    <property type="evidence" value="ECO:0007669"/>
    <property type="project" value="TreeGrafter"/>
</dbReference>
<keyword evidence="1" id="KW-0808">Transferase</keyword>
<dbReference type="OrthoDB" id="9781034at2"/>
<dbReference type="Proteomes" id="UP000191418">
    <property type="component" value="Unassembled WGS sequence"/>
</dbReference>
<gene>
    <name evidence="4" type="ORF">BTE48_15370</name>
</gene>
<evidence type="ECO:0000256" key="2">
    <source>
        <dbReference type="ARBA" id="ARBA00022737"/>
    </source>
</evidence>
<dbReference type="Gene3D" id="3.40.250.10">
    <property type="entry name" value="Rhodanese-like domain"/>
    <property type="match status" value="2"/>
</dbReference>
<reference evidence="4 5" key="1">
    <citation type="submission" date="2017-01" db="EMBL/GenBank/DDBJ databases">
        <title>Genome Sequencing of a Marine Spirillum, Oceanospirillum multiglobuliferum ATCC 33336, from Japan.</title>
        <authorList>
            <person name="Carney J.G."/>
            <person name="Trachtenberg A.M."/>
            <person name="Rheaume B.A."/>
            <person name="Linnane J.D."/>
            <person name="Pitts N.L."/>
            <person name="Mykles D.L."/>
            <person name="Maclea K.S."/>
        </authorList>
    </citation>
    <scope>NUCLEOTIDE SEQUENCE [LARGE SCALE GENOMIC DNA]</scope>
    <source>
        <strain evidence="4 5">ATCC 33336</strain>
    </source>
</reference>
<dbReference type="STRING" id="64969.SAMN02745127_03129"/>
<proteinExistence type="predicted"/>
<dbReference type="InterPro" id="IPR045078">
    <property type="entry name" value="TST/MPST-like"/>
</dbReference>
<evidence type="ECO:0000256" key="1">
    <source>
        <dbReference type="ARBA" id="ARBA00022679"/>
    </source>
</evidence>
<dbReference type="RefSeq" id="WP_078746627.1">
    <property type="nucleotide sequence ID" value="NZ_FUXG01000035.1"/>
</dbReference>
<dbReference type="InterPro" id="IPR001763">
    <property type="entry name" value="Rhodanese-like_dom"/>
</dbReference>
<evidence type="ECO:0000259" key="3">
    <source>
        <dbReference type="PROSITE" id="PS50206"/>
    </source>
</evidence>
<dbReference type="PANTHER" id="PTHR11364:SF27">
    <property type="entry name" value="SULFURTRANSFERASE"/>
    <property type="match status" value="1"/>
</dbReference>
<name>A0A1T4SKM1_9GAMM</name>
<dbReference type="EMBL" id="MTSM01000033">
    <property type="protein sequence ID" value="OPX54210.1"/>
    <property type="molecule type" value="Genomic_DNA"/>
</dbReference>
<feature type="domain" description="Rhodanese" evidence="3">
    <location>
        <begin position="171"/>
        <end position="283"/>
    </location>
</feature>
<dbReference type="CDD" id="cd01449">
    <property type="entry name" value="TST_Repeat_2"/>
    <property type="match status" value="1"/>
</dbReference>
<dbReference type="SUPFAM" id="SSF52821">
    <property type="entry name" value="Rhodanese/Cell cycle control phosphatase"/>
    <property type="match status" value="2"/>
</dbReference>
<keyword evidence="2" id="KW-0677">Repeat</keyword>
<sequence>MAQSLDALISAEQLALQLAQPNPPVVLDCRFSLQDAQAGRNAYLQQHIPSAQYADLDQQLSDPVQKGVTGRHPLPSEQRLLAAMQTWGINTEQAVVVYDQNNGAMAAARAWWLLRYAGVQQVQVLNGGLDAWIAAGQLCNTGEEAAKVTIDHANIKPSWQTDWLYDAQQIIQQQPNLLDARGIERFAGEVEPIDPIAGHIPNAQCLPFTQLVDVTGRFLPKTELKTQLEAQALDSSKPLVAYCGSGVTACHLILAYVIAGLPEPKLYAGSWSEWITDTTRPVATGR</sequence>
<evidence type="ECO:0000313" key="4">
    <source>
        <dbReference type="EMBL" id="OPX54210.1"/>
    </source>
</evidence>
<organism evidence="4 5">
    <name type="scientific">Oceanospirillum multiglobuliferum</name>
    <dbReference type="NCBI Taxonomy" id="64969"/>
    <lineage>
        <taxon>Bacteria</taxon>
        <taxon>Pseudomonadati</taxon>
        <taxon>Pseudomonadota</taxon>
        <taxon>Gammaproteobacteria</taxon>
        <taxon>Oceanospirillales</taxon>
        <taxon>Oceanospirillaceae</taxon>
        <taxon>Oceanospirillum</taxon>
    </lineage>
</organism>
<comment type="caution">
    <text evidence="4">The sequence shown here is derived from an EMBL/GenBank/DDBJ whole genome shotgun (WGS) entry which is preliminary data.</text>
</comment>
<dbReference type="PROSITE" id="PS50206">
    <property type="entry name" value="RHODANESE_3"/>
    <property type="match status" value="2"/>
</dbReference>
<dbReference type="Pfam" id="PF00581">
    <property type="entry name" value="Rhodanese"/>
    <property type="match status" value="2"/>
</dbReference>
<evidence type="ECO:0000313" key="5">
    <source>
        <dbReference type="Proteomes" id="UP000191418"/>
    </source>
</evidence>
<dbReference type="AlphaFoldDB" id="A0A1T4SKM1"/>
<dbReference type="SMART" id="SM00450">
    <property type="entry name" value="RHOD"/>
    <property type="match status" value="2"/>
</dbReference>
<dbReference type="CDD" id="cd01448">
    <property type="entry name" value="TST_Repeat_1"/>
    <property type="match status" value="1"/>
</dbReference>
<protein>
    <recommendedName>
        <fullName evidence="3">Rhodanese domain-containing protein</fullName>
    </recommendedName>
</protein>
<accession>A0A1T4SKM1</accession>
<feature type="domain" description="Rhodanese" evidence="3">
    <location>
        <begin position="20"/>
        <end position="141"/>
    </location>
</feature>
<dbReference type="PANTHER" id="PTHR11364">
    <property type="entry name" value="THIOSULFATE SULFERTANSFERASE"/>
    <property type="match status" value="1"/>
</dbReference>